<dbReference type="PROSITE" id="PS50005">
    <property type="entry name" value="TPR"/>
    <property type="match status" value="1"/>
</dbReference>
<dbReference type="AlphaFoldDB" id="A0A859CTL4"/>
<gene>
    <name evidence="5" type="primary">ccmH</name>
    <name evidence="5" type="ORF">MP3633_0907</name>
</gene>
<evidence type="ECO:0000256" key="2">
    <source>
        <dbReference type="PROSITE-ProRule" id="PRU00339"/>
    </source>
</evidence>
<name>A0A859CTL4_9GAMM</name>
<feature type="transmembrane region" description="Helical" evidence="3">
    <location>
        <begin position="6"/>
        <end position="24"/>
    </location>
</feature>
<keyword evidence="3" id="KW-0812">Transmembrane</keyword>
<evidence type="ECO:0000259" key="4">
    <source>
        <dbReference type="Pfam" id="PF23892"/>
    </source>
</evidence>
<dbReference type="SMART" id="SM00028">
    <property type="entry name" value="TPR"/>
    <property type="match status" value="2"/>
</dbReference>
<reference evidence="5 6" key="1">
    <citation type="submission" date="2020-06" db="EMBL/GenBank/DDBJ databases">
        <authorList>
            <person name="Voronona O.L."/>
            <person name="Aksenova E.I."/>
            <person name="Kunda M.S."/>
            <person name="Semenov A.N."/>
            <person name="Ryzhova N."/>
        </authorList>
    </citation>
    <scope>NUCLEOTIDE SEQUENCE [LARGE SCALE GENOMIC DNA]</scope>
    <source>
        <strain evidence="5 6">MPKMM3633</strain>
    </source>
</reference>
<dbReference type="RefSeq" id="WP_244959838.1">
    <property type="nucleotide sequence ID" value="NZ_BAAAEF010000003.1"/>
</dbReference>
<evidence type="ECO:0000256" key="1">
    <source>
        <dbReference type="ARBA" id="ARBA00022748"/>
    </source>
</evidence>
<dbReference type="InterPro" id="IPR051263">
    <property type="entry name" value="C-type_cytochrome_biogenesis"/>
</dbReference>
<organism evidence="5 6">
    <name type="scientific">Marinomonas primoryensis</name>
    <dbReference type="NCBI Taxonomy" id="178399"/>
    <lineage>
        <taxon>Bacteria</taxon>
        <taxon>Pseudomonadati</taxon>
        <taxon>Pseudomonadota</taxon>
        <taxon>Gammaproteobacteria</taxon>
        <taxon>Oceanospirillales</taxon>
        <taxon>Oceanospirillaceae</taxon>
        <taxon>Marinomonas</taxon>
    </lineage>
</organism>
<dbReference type="GO" id="GO:0017004">
    <property type="term" value="P:cytochrome complex assembly"/>
    <property type="evidence" value="ECO:0007669"/>
    <property type="project" value="UniProtKB-KW"/>
</dbReference>
<keyword evidence="2" id="KW-0802">TPR repeat</keyword>
<dbReference type="InterPro" id="IPR056412">
    <property type="entry name" value="Ig_CycH"/>
</dbReference>
<dbReference type="PANTHER" id="PTHR47870:SF1">
    <property type="entry name" value="CYTOCHROME C-TYPE BIOGENESIS PROTEIN CCMH"/>
    <property type="match status" value="1"/>
</dbReference>
<feature type="domain" description="Cytochrome c-type biogenesis protein H Ig-like" evidence="4">
    <location>
        <begin position="302"/>
        <end position="384"/>
    </location>
</feature>
<keyword evidence="3" id="KW-0472">Membrane</keyword>
<dbReference type="GO" id="GO:0016829">
    <property type="term" value="F:lyase activity"/>
    <property type="evidence" value="ECO:0007669"/>
    <property type="project" value="UniProtKB-KW"/>
</dbReference>
<dbReference type="EMBL" id="CP054301">
    <property type="protein sequence ID" value="QKK79643.1"/>
    <property type="molecule type" value="Genomic_DNA"/>
</dbReference>
<dbReference type="Proteomes" id="UP000509371">
    <property type="component" value="Chromosome"/>
</dbReference>
<dbReference type="Gene3D" id="1.25.40.10">
    <property type="entry name" value="Tetratricopeptide repeat domain"/>
    <property type="match status" value="1"/>
</dbReference>
<feature type="transmembrane region" description="Helical" evidence="3">
    <location>
        <begin position="88"/>
        <end position="108"/>
    </location>
</feature>
<evidence type="ECO:0000256" key="3">
    <source>
        <dbReference type="SAM" id="Phobius"/>
    </source>
</evidence>
<dbReference type="KEGG" id="mpri:MP3633_0907"/>
<dbReference type="PANTHER" id="PTHR47870">
    <property type="entry name" value="CYTOCHROME C-TYPE BIOGENESIS PROTEIN CCMH"/>
    <property type="match status" value="1"/>
</dbReference>
<proteinExistence type="predicted"/>
<feature type="repeat" description="TPR" evidence="2">
    <location>
        <begin position="147"/>
        <end position="180"/>
    </location>
</feature>
<keyword evidence="3" id="KW-1133">Transmembrane helix</keyword>
<evidence type="ECO:0000313" key="6">
    <source>
        <dbReference type="Proteomes" id="UP000509371"/>
    </source>
</evidence>
<dbReference type="InterPro" id="IPR011990">
    <property type="entry name" value="TPR-like_helical_dom_sf"/>
</dbReference>
<keyword evidence="1" id="KW-0201">Cytochrome c-type biogenesis</keyword>
<protein>
    <submittedName>
        <fullName evidence="5">Cytochrome c heme lyase subunit CcmH</fullName>
    </submittedName>
</protein>
<dbReference type="Pfam" id="PF23892">
    <property type="entry name" value="Ig_CycH"/>
    <property type="match status" value="1"/>
</dbReference>
<keyword evidence="5" id="KW-0456">Lyase</keyword>
<dbReference type="SUPFAM" id="SSF48452">
    <property type="entry name" value="TPR-like"/>
    <property type="match status" value="1"/>
</dbReference>
<evidence type="ECO:0000313" key="5">
    <source>
        <dbReference type="EMBL" id="QKK79643.1"/>
    </source>
</evidence>
<accession>A0A859CTL4</accession>
<sequence>MIMAYLVMAAMLTLSILFLYGSVLKRLRSLKKLDLLAFGKVRRQEIAEELEAGRLTSNESVQLLIDVDHESEQQASNRKYILHIGTPLARWVMLGVVAVLVLGSVSLYQRMGYAKEVIFTQDLQTQGLTPQKVSDFLQYRSRRYGSVEDWYYEATDDVSAGRYNEAVVAFEKALEAMPREADGRVNLLVEYAQAIFYANGNQSSKKMQKTVDAILEQAPTEAIALGLKGVAEFDQKNYLGAVLAWQEAIRYNSNSAERIALLSAITKARDVGAIDYRQVAPIITHQLAMKVEWDKRNLHWLKDDILLVYALAKGQKMPVAIQRVFPEDLEQPILLTNLDAVMPTVTLAQIDKVDIVVKLSNINDNDLTKGRIIGIKRGLLTNTKEIFVINVAL</sequence>
<dbReference type="InterPro" id="IPR019734">
    <property type="entry name" value="TPR_rpt"/>
</dbReference>